<gene>
    <name evidence="1" type="ORF">ANG5_2032</name>
</gene>
<organism evidence="1 2">
    <name type="scientific">Streptococcus constellatus subsp. pharyngis SK1060 = CCUG 46377</name>
    <dbReference type="NCBI Taxonomy" id="1035184"/>
    <lineage>
        <taxon>Bacteria</taxon>
        <taxon>Bacillati</taxon>
        <taxon>Bacillota</taxon>
        <taxon>Bacilli</taxon>
        <taxon>Lactobacillales</taxon>
        <taxon>Streptococcaceae</taxon>
        <taxon>Streptococcus</taxon>
        <taxon>Streptococcus anginosus group</taxon>
    </lineage>
</organism>
<dbReference type="Proteomes" id="UP000016985">
    <property type="component" value="Unassembled WGS sequence"/>
</dbReference>
<reference evidence="1 2" key="1">
    <citation type="submission" date="2013-09" db="EMBL/GenBank/DDBJ databases">
        <title>Genome Sequences of seven clinical isolates and type strains of anginosus group streptococci.</title>
        <authorList>
            <person name="Maruyama F."/>
            <person name="Sakurai A."/>
            <person name="Ogura Y."/>
            <person name="Homma H."/>
            <person name="Takahashi N."/>
            <person name="Ohtsubo Y."/>
            <person name="Hoshino T."/>
            <person name="Okahashi N."/>
            <person name="Nakagawa I."/>
            <person name="Kimura S."/>
            <person name="Fujiwara T."/>
            <person name="Hayashi T."/>
            <person name="Shintani S."/>
        </authorList>
    </citation>
    <scope>NUCLEOTIDE SEQUENCE [LARGE SCALE GENOMIC DNA]</scope>
    <source>
        <strain evidence="2">CCUG46377</strain>
    </source>
</reference>
<proteinExistence type="predicted"/>
<feature type="non-terminal residue" evidence="1">
    <location>
        <position position="38"/>
    </location>
</feature>
<feature type="non-terminal residue" evidence="1">
    <location>
        <position position="1"/>
    </location>
</feature>
<evidence type="ECO:0000313" key="2">
    <source>
        <dbReference type="Proteomes" id="UP000016985"/>
    </source>
</evidence>
<dbReference type="AlphaFoldDB" id="U2ZJH3"/>
<comment type="caution">
    <text evidence="1">The sequence shown here is derived from an EMBL/GenBank/DDBJ whole genome shotgun (WGS) entry which is preliminary data.</text>
</comment>
<keyword evidence="2" id="KW-1185">Reference proteome</keyword>
<name>U2ZJH3_STRCV</name>
<sequence>IRRKKVEFSPAALQELELIYNMTLTFIKESLASVENND</sequence>
<dbReference type="EMBL" id="BASX01000065">
    <property type="protein sequence ID" value="GAD45504.1"/>
    <property type="molecule type" value="Genomic_DNA"/>
</dbReference>
<accession>U2ZJH3</accession>
<protein>
    <submittedName>
        <fullName evidence="1">Sodium-dependent phosphate transporter</fullName>
    </submittedName>
</protein>
<evidence type="ECO:0000313" key="1">
    <source>
        <dbReference type="EMBL" id="GAD45504.1"/>
    </source>
</evidence>